<keyword evidence="4 5" id="KW-0413">Isomerase</keyword>
<dbReference type="Proteomes" id="UP000267535">
    <property type="component" value="Unassembled WGS sequence"/>
</dbReference>
<evidence type="ECO:0000313" key="9">
    <source>
        <dbReference type="Proteomes" id="UP000267535"/>
    </source>
</evidence>
<feature type="domain" description="PPIase FKBP-type" evidence="7">
    <location>
        <begin position="152"/>
        <end position="238"/>
    </location>
</feature>
<reference evidence="8 9" key="1">
    <citation type="submission" date="2018-11" db="EMBL/GenBank/DDBJ databases">
        <title>The draft genome sequence of Amphritea balenae JAMM 1525T.</title>
        <authorList>
            <person name="Fang Z."/>
            <person name="Zhang Y."/>
            <person name="Han X."/>
        </authorList>
    </citation>
    <scope>NUCLEOTIDE SEQUENCE [LARGE SCALE GENOMIC DNA]</scope>
    <source>
        <strain evidence="8 9">JAMM 1525</strain>
    </source>
</reference>
<dbReference type="AlphaFoldDB" id="A0A3P1SK55"/>
<dbReference type="SUPFAM" id="SSF54534">
    <property type="entry name" value="FKBP-like"/>
    <property type="match status" value="1"/>
</dbReference>
<dbReference type="RefSeq" id="WP_124928093.1">
    <property type="nucleotide sequence ID" value="NZ_BMOH01000009.1"/>
</dbReference>
<accession>A0A3P1SK55</accession>
<dbReference type="EC" id="5.2.1.8" evidence="6"/>
<dbReference type="PANTHER" id="PTHR43811:SF19">
    <property type="entry name" value="39 KDA FK506-BINDING NUCLEAR PROTEIN"/>
    <property type="match status" value="1"/>
</dbReference>
<comment type="caution">
    <text evidence="8">The sequence shown here is derived from an EMBL/GenBank/DDBJ whole genome shotgun (WGS) entry which is preliminary data.</text>
</comment>
<dbReference type="GO" id="GO:0006457">
    <property type="term" value="P:protein folding"/>
    <property type="evidence" value="ECO:0007669"/>
    <property type="project" value="InterPro"/>
</dbReference>
<keyword evidence="3 5" id="KW-0697">Rotamase</keyword>
<comment type="similarity">
    <text evidence="2 6">Belongs to the FKBP-type PPIase family.</text>
</comment>
<dbReference type="InterPro" id="IPR000774">
    <property type="entry name" value="PPIase_FKBP_N"/>
</dbReference>
<dbReference type="PROSITE" id="PS50059">
    <property type="entry name" value="FKBP_PPIASE"/>
    <property type="match status" value="1"/>
</dbReference>
<dbReference type="InterPro" id="IPR036944">
    <property type="entry name" value="PPIase_FKBP_N_sf"/>
</dbReference>
<dbReference type="OrthoDB" id="9814548at2"/>
<dbReference type="InterPro" id="IPR046357">
    <property type="entry name" value="PPIase_dom_sf"/>
</dbReference>
<dbReference type="InterPro" id="IPR001179">
    <property type="entry name" value="PPIase_FKBP_dom"/>
</dbReference>
<evidence type="ECO:0000256" key="4">
    <source>
        <dbReference type="ARBA" id="ARBA00023235"/>
    </source>
</evidence>
<evidence type="ECO:0000256" key="3">
    <source>
        <dbReference type="ARBA" id="ARBA00023110"/>
    </source>
</evidence>
<dbReference type="FunFam" id="3.10.50.40:FF:000006">
    <property type="entry name" value="Peptidyl-prolyl cis-trans isomerase"/>
    <property type="match status" value="1"/>
</dbReference>
<dbReference type="Gene3D" id="1.10.287.460">
    <property type="entry name" value="Peptidyl-prolyl cis-trans isomerase, FKBP-type, N-terminal domain"/>
    <property type="match status" value="1"/>
</dbReference>
<evidence type="ECO:0000259" key="7">
    <source>
        <dbReference type="PROSITE" id="PS50059"/>
    </source>
</evidence>
<evidence type="ECO:0000313" key="8">
    <source>
        <dbReference type="EMBL" id="RRC96702.1"/>
    </source>
</evidence>
<evidence type="ECO:0000256" key="2">
    <source>
        <dbReference type="ARBA" id="ARBA00006577"/>
    </source>
</evidence>
<evidence type="ECO:0000256" key="5">
    <source>
        <dbReference type="PROSITE-ProRule" id="PRU00277"/>
    </source>
</evidence>
<sequence>MKKTLVAVAVASVMLVGCGSDKEQPVAPAEKPYTLETDEQKLGYSLGLMLGERLKSDVSELDIDALSRAVESVYAGTDPLLTPEEVEATMMAFQQKKVQEQQAAFETLADDNLKAGQEYMAENAKKEGVTTTESGLQYEEMTAGEGENPTATDTVKVHYRGHLTNGTDFDSSYSRNEPVSFPLNGVIPGWTEGLQLMKPGGKARLVIPADLAYGPGGRGEVIGPNATLVFEIELLEVNPAE</sequence>
<protein>
    <recommendedName>
        <fullName evidence="6">Peptidyl-prolyl cis-trans isomerase</fullName>
        <ecNumber evidence="6">5.2.1.8</ecNumber>
    </recommendedName>
</protein>
<name>A0A3P1SK55_9GAMM</name>
<dbReference type="PROSITE" id="PS51257">
    <property type="entry name" value="PROKAR_LIPOPROTEIN"/>
    <property type="match status" value="1"/>
</dbReference>
<dbReference type="GO" id="GO:0003755">
    <property type="term" value="F:peptidyl-prolyl cis-trans isomerase activity"/>
    <property type="evidence" value="ECO:0007669"/>
    <property type="project" value="UniProtKB-UniRule"/>
</dbReference>
<dbReference type="Pfam" id="PF00254">
    <property type="entry name" value="FKBP_C"/>
    <property type="match status" value="1"/>
</dbReference>
<keyword evidence="9" id="KW-1185">Reference proteome</keyword>
<gene>
    <name evidence="8" type="ORF">EHS89_20770</name>
</gene>
<proteinExistence type="inferred from homology"/>
<dbReference type="PANTHER" id="PTHR43811">
    <property type="entry name" value="FKBP-TYPE PEPTIDYL-PROLYL CIS-TRANS ISOMERASE FKPA"/>
    <property type="match status" value="1"/>
</dbReference>
<evidence type="ECO:0000256" key="1">
    <source>
        <dbReference type="ARBA" id="ARBA00000971"/>
    </source>
</evidence>
<dbReference type="Pfam" id="PF01346">
    <property type="entry name" value="FKBP_N"/>
    <property type="match status" value="1"/>
</dbReference>
<evidence type="ECO:0000256" key="6">
    <source>
        <dbReference type="RuleBase" id="RU003915"/>
    </source>
</evidence>
<dbReference type="EMBL" id="RQXV01000019">
    <property type="protein sequence ID" value="RRC96702.1"/>
    <property type="molecule type" value="Genomic_DNA"/>
</dbReference>
<dbReference type="Gene3D" id="3.10.50.40">
    <property type="match status" value="1"/>
</dbReference>
<organism evidence="8 9">
    <name type="scientific">Amphritea balenae</name>
    <dbReference type="NCBI Taxonomy" id="452629"/>
    <lineage>
        <taxon>Bacteria</taxon>
        <taxon>Pseudomonadati</taxon>
        <taxon>Pseudomonadota</taxon>
        <taxon>Gammaproteobacteria</taxon>
        <taxon>Oceanospirillales</taxon>
        <taxon>Oceanospirillaceae</taxon>
        <taxon>Amphritea</taxon>
    </lineage>
</organism>
<comment type="catalytic activity">
    <reaction evidence="1 5 6">
        <text>[protein]-peptidylproline (omega=180) = [protein]-peptidylproline (omega=0)</text>
        <dbReference type="Rhea" id="RHEA:16237"/>
        <dbReference type="Rhea" id="RHEA-COMP:10747"/>
        <dbReference type="Rhea" id="RHEA-COMP:10748"/>
        <dbReference type="ChEBI" id="CHEBI:83833"/>
        <dbReference type="ChEBI" id="CHEBI:83834"/>
        <dbReference type="EC" id="5.2.1.8"/>
    </reaction>
</comment>